<proteinExistence type="inferred from homology"/>
<dbReference type="InterPro" id="IPR004883">
    <property type="entry name" value="LOB"/>
</dbReference>
<gene>
    <name evidence="3" type="ORF">Lalb_Chr04g0263221</name>
</gene>
<dbReference type="Pfam" id="PF03195">
    <property type="entry name" value="LOB"/>
    <property type="match status" value="1"/>
</dbReference>
<dbReference type="EMBL" id="WOCE01000004">
    <property type="protein sequence ID" value="KAE9616199.1"/>
    <property type="molecule type" value="Genomic_DNA"/>
</dbReference>
<dbReference type="PANTHER" id="PTHR31301:SF67">
    <property type="entry name" value="LOB DOMAIN-CONTAINING PROTEIN 22"/>
    <property type="match status" value="1"/>
</dbReference>
<accession>A0A6A4QRA8</accession>
<dbReference type="OrthoDB" id="1893065at2759"/>
<evidence type="ECO:0000313" key="3">
    <source>
        <dbReference type="EMBL" id="KAE9616199.1"/>
    </source>
</evidence>
<evidence type="ECO:0000313" key="4">
    <source>
        <dbReference type="Proteomes" id="UP000447434"/>
    </source>
</evidence>
<reference evidence="4" key="1">
    <citation type="journal article" date="2020" name="Nat. Commun.">
        <title>Genome sequence of the cluster root forming white lupin.</title>
        <authorList>
            <person name="Hufnagel B."/>
            <person name="Marques A."/>
            <person name="Soriano A."/>
            <person name="Marques L."/>
            <person name="Divol F."/>
            <person name="Doumas P."/>
            <person name="Sallet E."/>
            <person name="Mancinotti D."/>
            <person name="Carrere S."/>
            <person name="Marande W."/>
            <person name="Arribat S."/>
            <person name="Keller J."/>
            <person name="Huneau C."/>
            <person name="Blein T."/>
            <person name="Aime D."/>
            <person name="Laguerre M."/>
            <person name="Taylor J."/>
            <person name="Schubert V."/>
            <person name="Nelson M."/>
            <person name="Geu-Flores F."/>
            <person name="Crespi M."/>
            <person name="Gallardo-Guerrero K."/>
            <person name="Delaux P.-M."/>
            <person name="Salse J."/>
            <person name="Berges H."/>
            <person name="Guyot R."/>
            <person name="Gouzy J."/>
            <person name="Peret B."/>
        </authorList>
    </citation>
    <scope>NUCLEOTIDE SEQUENCE [LARGE SCALE GENOMIC DNA]</scope>
    <source>
        <strain evidence="4">cv. Amiga</strain>
    </source>
</reference>
<dbReference type="PANTHER" id="PTHR31301">
    <property type="entry name" value="LOB DOMAIN-CONTAINING PROTEIN 4-RELATED"/>
    <property type="match status" value="1"/>
</dbReference>
<dbReference type="PROSITE" id="PS50891">
    <property type="entry name" value="LOB"/>
    <property type="match status" value="1"/>
</dbReference>
<comment type="similarity">
    <text evidence="1">Belongs to the LOB domain-containing protein family.</text>
</comment>
<keyword evidence="4" id="KW-1185">Reference proteome</keyword>
<dbReference type="Proteomes" id="UP000447434">
    <property type="component" value="Chromosome 4"/>
</dbReference>
<evidence type="ECO:0000259" key="2">
    <source>
        <dbReference type="PROSITE" id="PS50891"/>
    </source>
</evidence>
<feature type="domain" description="LOB" evidence="2">
    <location>
        <begin position="17"/>
        <end position="118"/>
    </location>
</feature>
<protein>
    <submittedName>
        <fullName evidence="3">Putative transcription factor AS2-LOB family</fullName>
    </submittedName>
</protein>
<dbReference type="AlphaFoldDB" id="A0A6A4QRA8"/>
<comment type="caution">
    <text evidence="3">The sequence shown here is derived from an EMBL/GenBank/DDBJ whole genome shotgun (WGS) entry which is preliminary data.</text>
</comment>
<evidence type="ECO:0000256" key="1">
    <source>
        <dbReference type="ARBA" id="ARBA00005474"/>
    </source>
</evidence>
<name>A0A6A4QRA8_LUPAL</name>
<sequence length="269" mass="30849">MNYNNNNNPRNGNNTTQACAACKYQRRKCAPDCILAPYFPHDRQRQFLNAHKLFGVSNITKIIKFLAPQEKDQAMRTIIYQSDMRANDPVGGCFRYIQDLQAQIEYCHTELELVLQQLAFFRMQAHHQQQSQHAFNPTMSNVNVGINGEDVMSAGEPLSLYRAPATDHYHYISQVPQHEHYIMLPETNENNCSNNINDNTALREHVNAWAMQNSMSLSSLSLQGQNSNASVGDEYDPKPMLEIPCDERNELEFEAENLLHQRNLCSRSN</sequence>
<organism evidence="3 4">
    <name type="scientific">Lupinus albus</name>
    <name type="common">White lupine</name>
    <name type="synonym">Lupinus termis</name>
    <dbReference type="NCBI Taxonomy" id="3870"/>
    <lineage>
        <taxon>Eukaryota</taxon>
        <taxon>Viridiplantae</taxon>
        <taxon>Streptophyta</taxon>
        <taxon>Embryophyta</taxon>
        <taxon>Tracheophyta</taxon>
        <taxon>Spermatophyta</taxon>
        <taxon>Magnoliopsida</taxon>
        <taxon>eudicotyledons</taxon>
        <taxon>Gunneridae</taxon>
        <taxon>Pentapetalae</taxon>
        <taxon>rosids</taxon>
        <taxon>fabids</taxon>
        <taxon>Fabales</taxon>
        <taxon>Fabaceae</taxon>
        <taxon>Papilionoideae</taxon>
        <taxon>50 kb inversion clade</taxon>
        <taxon>genistoids sensu lato</taxon>
        <taxon>core genistoids</taxon>
        <taxon>Genisteae</taxon>
        <taxon>Lupinus</taxon>
    </lineage>
</organism>